<comment type="caution">
    <text evidence="1">The sequence shown here is derived from an EMBL/GenBank/DDBJ whole genome shotgun (WGS) entry which is preliminary data.</text>
</comment>
<dbReference type="Proteomes" id="UP001319828">
    <property type="component" value="Unassembled WGS sequence"/>
</dbReference>
<organism evidence="1 2">
    <name type="scientific">Campylobacter molothri</name>
    <dbReference type="NCBI Taxonomy" id="1032242"/>
    <lineage>
        <taxon>Bacteria</taxon>
        <taxon>Pseudomonadati</taxon>
        <taxon>Campylobacterota</taxon>
        <taxon>Epsilonproteobacteria</taxon>
        <taxon>Campylobacterales</taxon>
        <taxon>Campylobacteraceae</taxon>
        <taxon>Campylobacter</taxon>
    </lineage>
</organism>
<reference evidence="1" key="1">
    <citation type="submission" date="2020-07" db="EMBL/GenBank/DDBJ databases">
        <title>Campylobacter molothri sp. nov. isolated from wild birds.</title>
        <authorList>
            <person name="Miller W.G."/>
            <person name="Chapman M.H."/>
            <person name="Yee E."/>
            <person name="Lopes B.S."/>
            <person name="Forbes K.J."/>
        </authorList>
    </citation>
    <scope>NUCLEOTIDE SEQUENCE</scope>
    <source>
        <strain evidence="1">RM9754</strain>
    </source>
</reference>
<feature type="non-terminal residue" evidence="1">
    <location>
        <position position="1"/>
    </location>
</feature>
<evidence type="ECO:0000313" key="1">
    <source>
        <dbReference type="EMBL" id="MBZ7975238.1"/>
    </source>
</evidence>
<gene>
    <name evidence="1" type="ORF">H2252_07640</name>
</gene>
<evidence type="ECO:0000313" key="2">
    <source>
        <dbReference type="Proteomes" id="UP001319828"/>
    </source>
</evidence>
<feature type="non-terminal residue" evidence="1">
    <location>
        <position position="601"/>
    </location>
</feature>
<keyword evidence="2" id="KW-1185">Reference proteome</keyword>
<proteinExistence type="predicted"/>
<sequence>HNPNSAVERIKNHLAYKLGQAMIEYNKNGGGYLTLFKKLYNIKKQHKKEKQIYQETIKVFPTLKYPELKQCPDYNEALKCYFHLSYMLGEALIKSYQSWYRGGGFKLYSYIKKVNKEFKLFQDIFKEFDQINSNAIEGIANNKQLFLKEFPKIKNLLNIHKDYQPIIENIFHNFDYVTKNFNLIEEWLLSNDFNEKYKKENHPYPSLLDPKKLNDEKEEINYKSIPAELAWEMNLPLPDNYKFVFLLIHGAGTSAMTYYLKLCNINMNRHYGDPIYQYIDSYKILLSDSYNIIILAGRDYGMKKEIFKFYSLLQKEVPAICVVRDPISTLKPIINHFGIFDPKQIKNDIKIFENFDELFNVKVSYWHVDQKGNIDLERCLKDFSQEYDNYNILNDRIQIKNLTNIFYISMDDIKTENAFFTLKKMSKIFNFQEPQDLYAILNFTNSGNDYSDYYFFPKKFYLTKDQNRIFFYLEKENDKNDDFVNCIKYFTDIKMFYDKKISVYLKNTDFLKLKDNLIEWDKICQYFKFFFIKLEDFYINERKKLKTERDILSFMKQNRDIAFAFKNKFDKDYVHIKQHRPDIVASWKYYQEFEKMCEELD</sequence>
<name>A0ACC5W471_9BACT</name>
<dbReference type="EMBL" id="JACHUQ010000034">
    <property type="protein sequence ID" value="MBZ7975238.1"/>
    <property type="molecule type" value="Genomic_DNA"/>
</dbReference>
<protein>
    <submittedName>
        <fullName evidence="1">DUF2972 domain-containing protein</fullName>
    </submittedName>
</protein>
<accession>A0ACC5W471</accession>